<dbReference type="Proteomes" id="UP000001062">
    <property type="component" value="Chromosome"/>
</dbReference>
<proteinExistence type="predicted"/>
<keyword evidence="1" id="KW-0812">Transmembrane</keyword>
<name>F2JVK7_MARM1</name>
<accession>F2JVK7</accession>
<keyword evidence="1" id="KW-0472">Membrane</keyword>
<reference evidence="2 3" key="1">
    <citation type="journal article" date="2012" name="Stand. Genomic Sci.">
        <title>Complete genome sequence of the melanogenic marine bacterium Marinomonas mediterranea type strain (MMB-1(T)).</title>
        <authorList>
            <person name="Lucas-Elio P."/>
            <person name="Goodwin L."/>
            <person name="Woyke T."/>
            <person name="Pitluck S."/>
            <person name="Nolan M."/>
            <person name="Kyrpides N.C."/>
            <person name="Detter J.C."/>
            <person name="Copeland A."/>
            <person name="Teshima H."/>
            <person name="Bruce D."/>
            <person name="Detter C."/>
            <person name="Tapia R."/>
            <person name="Han S."/>
            <person name="Land M.L."/>
            <person name="Ivanova N."/>
            <person name="Mikhailova N."/>
            <person name="Johnston A.W."/>
            <person name="Sanchez-Amat A."/>
        </authorList>
    </citation>
    <scope>NUCLEOTIDE SEQUENCE [LARGE SCALE GENOMIC DNA]</scope>
    <source>
        <strain evidence="3">ATCC 700492 / JCM 21426 / NBRC 103028 / MMB-1</strain>
    </source>
</reference>
<evidence type="ECO:0000313" key="3">
    <source>
        <dbReference type="Proteomes" id="UP000001062"/>
    </source>
</evidence>
<dbReference type="AlphaFoldDB" id="F2JVK7"/>
<evidence type="ECO:0000313" key="2">
    <source>
        <dbReference type="EMBL" id="ADZ90551.1"/>
    </source>
</evidence>
<organism evidence="2 3">
    <name type="scientific">Marinomonas mediterranea (strain ATCC 700492 / JCM 21426 / NBRC 103028 / MMB-1)</name>
    <dbReference type="NCBI Taxonomy" id="717774"/>
    <lineage>
        <taxon>Bacteria</taxon>
        <taxon>Pseudomonadati</taxon>
        <taxon>Pseudomonadota</taxon>
        <taxon>Gammaproteobacteria</taxon>
        <taxon>Oceanospirillales</taxon>
        <taxon>Oceanospirillaceae</taxon>
        <taxon>Marinomonas</taxon>
    </lineage>
</organism>
<feature type="transmembrane region" description="Helical" evidence="1">
    <location>
        <begin position="6"/>
        <end position="27"/>
    </location>
</feature>
<keyword evidence="1" id="KW-1133">Transmembrane helix</keyword>
<sequence length="30" mass="3595">MKIDHFHLVLRYLHLQPVIILLLSALIKTR</sequence>
<evidence type="ECO:0000256" key="1">
    <source>
        <dbReference type="SAM" id="Phobius"/>
    </source>
</evidence>
<dbReference type="EMBL" id="CP002583">
    <property type="protein sequence ID" value="ADZ90551.1"/>
    <property type="molecule type" value="Genomic_DNA"/>
</dbReference>
<dbReference type="KEGG" id="mme:Marme_1278"/>
<gene>
    <name evidence="2" type="ordered locus">Marme_1278</name>
</gene>
<keyword evidence="3" id="KW-1185">Reference proteome</keyword>
<dbReference type="HOGENOM" id="CLU_3404299_0_0_6"/>
<protein>
    <submittedName>
        <fullName evidence="2">Uncharacterized protein</fullName>
    </submittedName>
</protein>